<dbReference type="GeneID" id="92377917"/>
<dbReference type="EMBL" id="CZPT02001853">
    <property type="protein sequence ID" value="SCU72401.1"/>
    <property type="molecule type" value="Genomic_DNA"/>
</dbReference>
<gene>
    <name evidence="1" type="ORF">TEOVI_000397700</name>
</gene>
<name>A0A1G4IIR7_TRYEQ</name>
<protein>
    <submittedName>
        <fullName evidence="1">Uncharacterized protein</fullName>
    </submittedName>
</protein>
<proteinExistence type="predicted"/>
<evidence type="ECO:0000313" key="1">
    <source>
        <dbReference type="EMBL" id="SCU72401.1"/>
    </source>
</evidence>
<dbReference type="CDD" id="cd23744">
    <property type="entry name" value="RESC17"/>
    <property type="match status" value="1"/>
</dbReference>
<reference evidence="1" key="1">
    <citation type="submission" date="2016-09" db="EMBL/GenBank/DDBJ databases">
        <authorList>
            <person name="Hebert L."/>
            <person name="Moumen B."/>
        </authorList>
    </citation>
    <scope>NUCLEOTIDE SEQUENCE [LARGE SCALE GENOMIC DNA]</scope>
    <source>
        <strain evidence="1">OVI</strain>
    </source>
</reference>
<evidence type="ECO:0000313" key="2">
    <source>
        <dbReference type="Proteomes" id="UP000195570"/>
    </source>
</evidence>
<dbReference type="VEuPathDB" id="TriTrypDB:TEOVI_000397700"/>
<keyword evidence="2" id="KW-1185">Reference proteome</keyword>
<dbReference type="RefSeq" id="XP_067082903.1">
    <property type="nucleotide sequence ID" value="XM_067226802.1"/>
</dbReference>
<dbReference type="Proteomes" id="UP000195570">
    <property type="component" value="Unassembled WGS sequence"/>
</dbReference>
<comment type="caution">
    <text evidence="1">The sequence shown here is derived from an EMBL/GenBank/DDBJ whole genome shotgun (WGS) entry which is preliminary data.</text>
</comment>
<organism evidence="1 2">
    <name type="scientific">Trypanosoma equiperdum</name>
    <dbReference type="NCBI Taxonomy" id="5694"/>
    <lineage>
        <taxon>Eukaryota</taxon>
        <taxon>Discoba</taxon>
        <taxon>Euglenozoa</taxon>
        <taxon>Kinetoplastea</taxon>
        <taxon>Metakinetoplastina</taxon>
        <taxon>Trypanosomatida</taxon>
        <taxon>Trypanosomatidae</taxon>
        <taxon>Trypanosoma</taxon>
    </lineage>
</organism>
<dbReference type="AlphaFoldDB" id="A0A1G4IIR7"/>
<sequence length="357" mass="39265">MWRCSTLLHKGSLTALLRDVIRCTQPCGIPLGDVEIKAKEHFLSLSNGEQEEFPLALKKALLEANDAHYIDGAKLYPCNWERVVQSIAVEMPCEGLTEKGLVDRILEFEPRFNMESASLGEPLSEWMARRFPHIILVSRSASTGVPVYRPVRGKLPEEVECIANALQLLGREKLPVYTDFALIAPLLPATVCPTRGNWVAFLERGSVQCHFDLDVDVHIRLSPNSIPSTVCVDGTTVELARVNEVLAANGLSDSTCSLKVFRRAEDPVWSQDDIVLPSFLEPEHAIGAAIASLGARSCMRIYILCGDSAVERYKTGLLDLLRSAETDVRIFTPCNAGFTDGAISSGVDRREKTVGKS</sequence>
<accession>A0A1G4IIR7</accession>